<dbReference type="Pfam" id="PF13416">
    <property type="entry name" value="SBP_bac_8"/>
    <property type="match status" value="1"/>
</dbReference>
<dbReference type="InterPro" id="IPR006059">
    <property type="entry name" value="SBP"/>
</dbReference>
<gene>
    <name evidence="5" type="ORF">SM116_12980</name>
</gene>
<proteinExistence type="inferred from homology"/>
<evidence type="ECO:0000256" key="3">
    <source>
        <dbReference type="ARBA" id="ARBA00022729"/>
    </source>
</evidence>
<keyword evidence="6" id="KW-1185">Reference proteome</keyword>
<dbReference type="Gene3D" id="3.40.190.10">
    <property type="entry name" value="Periplasmic binding protein-like II"/>
    <property type="match status" value="1"/>
</dbReference>
<feature type="chain" id="PRO_5046684592" evidence="4">
    <location>
        <begin position="24"/>
        <end position="417"/>
    </location>
</feature>
<accession>A0ABZ0SHH0</accession>
<dbReference type="RefSeq" id="WP_320941398.1">
    <property type="nucleotide sequence ID" value="NZ_BAABEU010000006.1"/>
</dbReference>
<evidence type="ECO:0000313" key="6">
    <source>
        <dbReference type="Proteomes" id="UP001323798"/>
    </source>
</evidence>
<dbReference type="PROSITE" id="PS51257">
    <property type="entry name" value="PROKAR_LIPOPROTEIN"/>
    <property type="match status" value="1"/>
</dbReference>
<dbReference type="PANTHER" id="PTHR30061:SF50">
    <property type="entry name" value="MALTOSE_MALTODEXTRIN-BINDING PERIPLASMIC PROTEIN"/>
    <property type="match status" value="1"/>
</dbReference>
<evidence type="ECO:0000256" key="1">
    <source>
        <dbReference type="ARBA" id="ARBA00008520"/>
    </source>
</evidence>
<evidence type="ECO:0000256" key="2">
    <source>
        <dbReference type="ARBA" id="ARBA00022448"/>
    </source>
</evidence>
<feature type="signal peptide" evidence="4">
    <location>
        <begin position="1"/>
        <end position="23"/>
    </location>
</feature>
<organism evidence="5 6">
    <name type="scientific">Microbacterium rhizosphaerae</name>
    <dbReference type="NCBI Taxonomy" id="1678237"/>
    <lineage>
        <taxon>Bacteria</taxon>
        <taxon>Bacillati</taxon>
        <taxon>Actinomycetota</taxon>
        <taxon>Actinomycetes</taxon>
        <taxon>Micrococcales</taxon>
        <taxon>Microbacteriaceae</taxon>
        <taxon>Microbacterium</taxon>
    </lineage>
</organism>
<dbReference type="Proteomes" id="UP001323798">
    <property type="component" value="Chromosome"/>
</dbReference>
<dbReference type="PANTHER" id="PTHR30061">
    <property type="entry name" value="MALTOSE-BINDING PERIPLASMIC PROTEIN"/>
    <property type="match status" value="1"/>
</dbReference>
<sequence length="417" mass="43257">MSRHTARAAIAVGGTVIAALALAGCGQGFSSGGSSGSAGGLTSSKKPITLMIGSSGDAETKAVQDAASAWSKKSGVDVTVVPATNLSQQLSQGFAAGSPPDVFYLSTDAIAGLVQNKSLKAYGDMLGNKSDFYPSLVKNFSVNGTFYCAPKDFSTLQLIINTDLWTKAGLTDADIPKTWDQLAEDAKKLTSGTTKGLVFSGEYARIGAFMAEAGGRLVSEDGKKAEADSAANVKALDYVKQHLNDGTFAYAKDVGAGWGGEAFGKQLGAMTIEGNWITGAMQSDYPNVKYKVVELPAGPAGKGTLQFTNCWGMSAASKNQKAGLDFIQFLTSSEQQLTFSKAFGPMPSVKSAAATWKADNAPLVPFLTGADYAQGVPTNAGAADVIADFNSQLETLKTADPKTILQSVQTNLEAVVK</sequence>
<dbReference type="SUPFAM" id="SSF53850">
    <property type="entry name" value="Periplasmic binding protein-like II"/>
    <property type="match status" value="1"/>
</dbReference>
<protein>
    <submittedName>
        <fullName evidence="5">Extracellular solute-binding protein</fullName>
    </submittedName>
</protein>
<comment type="similarity">
    <text evidence="1">Belongs to the bacterial solute-binding protein 1 family.</text>
</comment>
<evidence type="ECO:0000256" key="4">
    <source>
        <dbReference type="SAM" id="SignalP"/>
    </source>
</evidence>
<name>A0ABZ0SHH0_9MICO</name>
<reference evidence="5 6" key="1">
    <citation type="submission" date="2023-11" db="EMBL/GenBank/DDBJ databases">
        <title>Genome sequence of Microbacterium rhizosphaerae KACC 19337.</title>
        <authorList>
            <person name="Choi H."/>
            <person name="Kim S."/>
            <person name="Kim Y."/>
            <person name="Kwon S.-W."/>
            <person name="Heo J."/>
        </authorList>
    </citation>
    <scope>NUCLEOTIDE SEQUENCE [LARGE SCALE GENOMIC DNA]</scope>
    <source>
        <strain evidence="5 6">KACC 19337</strain>
    </source>
</reference>
<keyword evidence="3 4" id="KW-0732">Signal</keyword>
<dbReference type="EMBL" id="CP139368">
    <property type="protein sequence ID" value="WPR88679.1"/>
    <property type="molecule type" value="Genomic_DNA"/>
</dbReference>
<keyword evidence="2" id="KW-0813">Transport</keyword>
<evidence type="ECO:0000313" key="5">
    <source>
        <dbReference type="EMBL" id="WPR88679.1"/>
    </source>
</evidence>